<dbReference type="Proteomes" id="UP000008864">
    <property type="component" value="Unassembled WGS sequence"/>
</dbReference>
<name>F2SNK3_TRIRC</name>
<dbReference type="RefSeq" id="XP_003235459.2">
    <property type="nucleotide sequence ID" value="XM_003235411.2"/>
</dbReference>
<dbReference type="OMA" id="TNDIMEN"/>
<sequence>MCFGCVPYRALVVEDDPKPEAKKPNRQWYMVRPGDGFYPVNPKSQLKSFSVSFSPFTFLLHYYFICYPQPTTAFLFPLITAWSSQVLVYHLQSEPGVISHPYSFAGTMGQFFQYGSVDPSRSRYSTCPQVQPGNEPTVYTYVPPQLHQNIQVGTGNPTGPPPPPPPPSASATVSPNGCLNGAPPGTAHSVSQTIQFGPVGLTQHISNGNFQAGQAIQVPYISPAPLRPTYQVPAGTVPWLGPTRAEVDAQNIAVARATGAMRPQSMVPYRPAEGQQWWCREVDGSYTLRTTNDIMENLQPGYWAYSSSGYPYFIRQAA</sequence>
<evidence type="ECO:0000313" key="3">
    <source>
        <dbReference type="Proteomes" id="UP000008864"/>
    </source>
</evidence>
<reference evidence="3" key="1">
    <citation type="journal article" date="2012" name="MBio">
        <title>Comparative genome analysis of Trichophyton rubrum and related dermatophytes reveals candidate genes involved in infection.</title>
        <authorList>
            <person name="Martinez D.A."/>
            <person name="Oliver B.G."/>
            <person name="Graeser Y."/>
            <person name="Goldberg J.M."/>
            <person name="Li W."/>
            <person name="Martinez-Rossi N.M."/>
            <person name="Monod M."/>
            <person name="Shelest E."/>
            <person name="Barton R.C."/>
            <person name="Birch E."/>
            <person name="Brakhage A.A."/>
            <person name="Chen Z."/>
            <person name="Gurr S.J."/>
            <person name="Heiman D."/>
            <person name="Heitman J."/>
            <person name="Kosti I."/>
            <person name="Rossi A."/>
            <person name="Saif S."/>
            <person name="Samalova M."/>
            <person name="Saunders C.W."/>
            <person name="Shea T."/>
            <person name="Summerbell R.C."/>
            <person name="Xu J."/>
            <person name="Young S."/>
            <person name="Zeng Q."/>
            <person name="Birren B.W."/>
            <person name="Cuomo C.A."/>
            <person name="White T.C."/>
        </authorList>
    </citation>
    <scope>NUCLEOTIDE SEQUENCE [LARGE SCALE GENOMIC DNA]</scope>
    <source>
        <strain evidence="3">ATCC MYA-4607 / CBS 118892</strain>
    </source>
</reference>
<protein>
    <submittedName>
        <fullName evidence="2">Uncharacterized protein</fullName>
    </submittedName>
</protein>
<dbReference type="STRING" id="559305.F2SNK3"/>
<dbReference type="eggNOG" id="ENOG502SXPS">
    <property type="taxonomic scope" value="Eukaryota"/>
</dbReference>
<evidence type="ECO:0000256" key="1">
    <source>
        <dbReference type="SAM" id="MobiDB-lite"/>
    </source>
</evidence>
<gene>
    <name evidence="2" type="ORF">TERG_04511</name>
</gene>
<dbReference type="GeneID" id="10376102"/>
<proteinExistence type="predicted"/>
<dbReference type="EMBL" id="GG700651">
    <property type="protein sequence ID" value="EGD88264.2"/>
    <property type="molecule type" value="Genomic_DNA"/>
</dbReference>
<feature type="compositionally biased region" description="Pro residues" evidence="1">
    <location>
        <begin position="158"/>
        <end position="168"/>
    </location>
</feature>
<feature type="region of interest" description="Disordered" evidence="1">
    <location>
        <begin position="149"/>
        <end position="190"/>
    </location>
</feature>
<dbReference type="OrthoDB" id="5194044at2759"/>
<keyword evidence="3" id="KW-1185">Reference proteome</keyword>
<dbReference type="AlphaFoldDB" id="F2SNK3"/>
<evidence type="ECO:0000313" key="2">
    <source>
        <dbReference type="EMBL" id="EGD88264.2"/>
    </source>
</evidence>
<accession>F2SNK3</accession>
<dbReference type="InParanoid" id="F2SNK3"/>
<organism evidence="2 3">
    <name type="scientific">Trichophyton rubrum (strain ATCC MYA-4607 / CBS 118892)</name>
    <name type="common">Athlete's foot fungus</name>
    <dbReference type="NCBI Taxonomy" id="559305"/>
    <lineage>
        <taxon>Eukaryota</taxon>
        <taxon>Fungi</taxon>
        <taxon>Dikarya</taxon>
        <taxon>Ascomycota</taxon>
        <taxon>Pezizomycotina</taxon>
        <taxon>Eurotiomycetes</taxon>
        <taxon>Eurotiomycetidae</taxon>
        <taxon>Onygenales</taxon>
        <taxon>Arthrodermataceae</taxon>
        <taxon>Trichophyton</taxon>
    </lineage>
</organism>
<dbReference type="HOGENOM" id="CLU_076962_0_0_1"/>